<organism evidence="5 6">
    <name type="scientific">Winogradskyella thalassocola</name>
    <dbReference type="NCBI Taxonomy" id="262004"/>
    <lineage>
        <taxon>Bacteria</taxon>
        <taxon>Pseudomonadati</taxon>
        <taxon>Bacteroidota</taxon>
        <taxon>Flavobacteriia</taxon>
        <taxon>Flavobacteriales</taxon>
        <taxon>Flavobacteriaceae</taxon>
        <taxon>Winogradskyella</taxon>
    </lineage>
</organism>
<dbReference type="InterPro" id="IPR011050">
    <property type="entry name" value="Pectin_lyase_fold/virulence"/>
</dbReference>
<evidence type="ECO:0000256" key="2">
    <source>
        <dbReference type="SAM" id="SignalP"/>
    </source>
</evidence>
<dbReference type="EMBL" id="FNCZ01000005">
    <property type="protein sequence ID" value="SDH88390.1"/>
    <property type="molecule type" value="Genomic_DNA"/>
</dbReference>
<evidence type="ECO:0000259" key="4">
    <source>
        <dbReference type="Pfam" id="PF18962"/>
    </source>
</evidence>
<keyword evidence="6" id="KW-1185">Reference proteome</keyword>
<feature type="domain" description="Right handed beta helix" evidence="3">
    <location>
        <begin position="108"/>
        <end position="297"/>
    </location>
</feature>
<dbReference type="Pfam" id="PF13229">
    <property type="entry name" value="Beta_helix"/>
    <property type="match status" value="1"/>
</dbReference>
<feature type="signal peptide" evidence="2">
    <location>
        <begin position="1"/>
        <end position="20"/>
    </location>
</feature>
<keyword evidence="1 2" id="KW-0732">Signal</keyword>
<dbReference type="InterPro" id="IPR006626">
    <property type="entry name" value="PbH1"/>
</dbReference>
<dbReference type="Pfam" id="PF18962">
    <property type="entry name" value="Por_Secre_tail"/>
    <property type="match status" value="1"/>
</dbReference>
<evidence type="ECO:0000313" key="6">
    <source>
        <dbReference type="Proteomes" id="UP000199492"/>
    </source>
</evidence>
<dbReference type="InterPro" id="IPR012334">
    <property type="entry name" value="Pectin_lyas_fold"/>
</dbReference>
<gene>
    <name evidence="5" type="ORF">SAMN04489796_10568</name>
</gene>
<feature type="domain" description="Secretion system C-terminal sorting" evidence="4">
    <location>
        <begin position="422"/>
        <end position="490"/>
    </location>
</feature>
<protein>
    <submittedName>
        <fullName evidence="5">Por secretion system C-terminal sorting domain-containing protein</fullName>
    </submittedName>
</protein>
<dbReference type="SMART" id="SM00710">
    <property type="entry name" value="PbH1"/>
    <property type="match status" value="6"/>
</dbReference>
<reference evidence="6" key="1">
    <citation type="submission" date="2016-10" db="EMBL/GenBank/DDBJ databases">
        <authorList>
            <person name="Varghese N."/>
            <person name="Submissions S."/>
        </authorList>
    </citation>
    <scope>NUCLEOTIDE SEQUENCE [LARGE SCALE GENOMIC DNA]</scope>
    <source>
        <strain evidence="6">DSM 15363</strain>
    </source>
</reference>
<dbReference type="AlphaFoldDB" id="A0A1G8G269"/>
<dbReference type="Proteomes" id="UP000199492">
    <property type="component" value="Unassembled WGS sequence"/>
</dbReference>
<evidence type="ECO:0000259" key="3">
    <source>
        <dbReference type="Pfam" id="PF13229"/>
    </source>
</evidence>
<sequence>MKQLLLNFFATIGMIGMVTAQGYTTPDTNSTFTLDDLVSASPSTISVSGTTYTLVEDLTISASDTFNISEDVTLEIGEDIRITIYGIFNVDADNAVFTAIDTTFPYDGFRFEEFSDITIQNATIQYGGGLRVLTETFTIDNCLITNNVSGVSTSGAIGISRGKPQITNNTITFNQTTAIGSGATNLVSPYIFNNYIEGNNQANSNRPQINLGPTLESDPTEIIQNTIKGDRSLTQVGGISVSDLLSAGGVNAIIDDNVIIDNRYGMVIQSNNVSAFIRNNVIEDNNTQGNPNLGGSGISLLASVEGNVIVASGNEIRRNLWGITLQGESMINLGDDVDNIGQNVFSGNGNGGTIYAVYNNTDNPLTAMHNCWDEENTPNTLADAEAVIVHQNDIATLGLVTFDPVNCGFLSVDELAYNEMAIYPNPTSGQFSLTNNTLFNQMNVYSIDGKLIMQKTLQSGSNDLYLDLNTGLYLLEFNGLNAKSTKKLVIK</sequence>
<dbReference type="NCBIfam" id="TIGR04183">
    <property type="entry name" value="Por_Secre_tail"/>
    <property type="match status" value="1"/>
</dbReference>
<dbReference type="Gene3D" id="2.160.20.10">
    <property type="entry name" value="Single-stranded right-handed beta-helix, Pectin lyase-like"/>
    <property type="match status" value="1"/>
</dbReference>
<feature type="chain" id="PRO_5011678391" evidence="2">
    <location>
        <begin position="21"/>
        <end position="491"/>
    </location>
</feature>
<dbReference type="InterPro" id="IPR026444">
    <property type="entry name" value="Secre_tail"/>
</dbReference>
<proteinExistence type="predicted"/>
<dbReference type="RefSeq" id="WP_092468646.1">
    <property type="nucleotide sequence ID" value="NZ_FNCZ01000005.1"/>
</dbReference>
<evidence type="ECO:0000313" key="5">
    <source>
        <dbReference type="EMBL" id="SDH88390.1"/>
    </source>
</evidence>
<dbReference type="InterPro" id="IPR039448">
    <property type="entry name" value="Beta_helix"/>
</dbReference>
<dbReference type="STRING" id="262004.SAMN04489796_10568"/>
<dbReference type="OrthoDB" id="1230183at2"/>
<evidence type="ECO:0000256" key="1">
    <source>
        <dbReference type="ARBA" id="ARBA00022729"/>
    </source>
</evidence>
<dbReference type="SUPFAM" id="SSF51126">
    <property type="entry name" value="Pectin lyase-like"/>
    <property type="match status" value="1"/>
</dbReference>
<accession>A0A1G8G269</accession>
<name>A0A1G8G269_9FLAO</name>